<dbReference type="InterPro" id="IPR050150">
    <property type="entry name" value="IgV_Light_Chain"/>
</dbReference>
<evidence type="ECO:0000313" key="2">
    <source>
        <dbReference type="Proteomes" id="UP001488838"/>
    </source>
</evidence>
<accession>A0AAW0HDM5</accession>
<dbReference type="Gene3D" id="2.60.40.10">
    <property type="entry name" value="Immunoglobulins"/>
    <property type="match status" value="1"/>
</dbReference>
<evidence type="ECO:0008006" key="3">
    <source>
        <dbReference type="Google" id="ProtNLM"/>
    </source>
</evidence>
<organism evidence="1 2">
    <name type="scientific">Myodes glareolus</name>
    <name type="common">Bank vole</name>
    <name type="synonym">Clethrionomys glareolus</name>
    <dbReference type="NCBI Taxonomy" id="447135"/>
    <lineage>
        <taxon>Eukaryota</taxon>
        <taxon>Metazoa</taxon>
        <taxon>Chordata</taxon>
        <taxon>Craniata</taxon>
        <taxon>Vertebrata</taxon>
        <taxon>Euteleostomi</taxon>
        <taxon>Mammalia</taxon>
        <taxon>Eutheria</taxon>
        <taxon>Euarchontoglires</taxon>
        <taxon>Glires</taxon>
        <taxon>Rodentia</taxon>
        <taxon>Myomorpha</taxon>
        <taxon>Muroidea</taxon>
        <taxon>Cricetidae</taxon>
        <taxon>Arvicolinae</taxon>
        <taxon>Myodes</taxon>
    </lineage>
</organism>
<dbReference type="InterPro" id="IPR036179">
    <property type="entry name" value="Ig-like_dom_sf"/>
</dbReference>
<feature type="non-terminal residue" evidence="1">
    <location>
        <position position="1"/>
    </location>
</feature>
<dbReference type="PANTHER" id="PTHR23267">
    <property type="entry name" value="IMMUNOGLOBULIN LIGHT CHAIN"/>
    <property type="match status" value="1"/>
</dbReference>
<evidence type="ECO:0000313" key="1">
    <source>
        <dbReference type="EMBL" id="KAK7799212.1"/>
    </source>
</evidence>
<protein>
    <recommendedName>
        <fullName evidence="3">Immunoglobulin V-set domain-containing protein</fullName>
    </recommendedName>
</protein>
<proteinExistence type="predicted"/>
<dbReference type="Proteomes" id="UP001488838">
    <property type="component" value="Unassembled WGS sequence"/>
</dbReference>
<name>A0AAW0HDM5_MYOGA</name>
<sequence length="83" mass="9045">SLVDGVPSRFSGSGSGIQYSLKISSLQPEDTASYYCQYGGSIPPMFIHCSDFLRIIVSVTCDVKTTRTPSFHFAFLGENITKS</sequence>
<reference evidence="1 2" key="1">
    <citation type="journal article" date="2023" name="bioRxiv">
        <title>Conserved and derived expression patterns and positive selection on dental genes reveal complex evolutionary context of ever-growing rodent molars.</title>
        <authorList>
            <person name="Calamari Z.T."/>
            <person name="Song A."/>
            <person name="Cohen E."/>
            <person name="Akter M."/>
            <person name="Roy R.D."/>
            <person name="Hallikas O."/>
            <person name="Christensen M.M."/>
            <person name="Li P."/>
            <person name="Marangoni P."/>
            <person name="Jernvall J."/>
            <person name="Klein O.D."/>
        </authorList>
    </citation>
    <scope>NUCLEOTIDE SEQUENCE [LARGE SCALE GENOMIC DNA]</scope>
    <source>
        <strain evidence="1">V071</strain>
    </source>
</reference>
<dbReference type="SUPFAM" id="SSF48726">
    <property type="entry name" value="Immunoglobulin"/>
    <property type="match status" value="1"/>
</dbReference>
<gene>
    <name evidence="1" type="ORF">U0070_000770</name>
</gene>
<comment type="caution">
    <text evidence="1">The sequence shown here is derived from an EMBL/GenBank/DDBJ whole genome shotgun (WGS) entry which is preliminary data.</text>
</comment>
<dbReference type="InterPro" id="IPR013783">
    <property type="entry name" value="Ig-like_fold"/>
</dbReference>
<keyword evidence="2" id="KW-1185">Reference proteome</keyword>
<dbReference type="AlphaFoldDB" id="A0AAW0HDM5"/>
<dbReference type="EMBL" id="JBBHLL010000632">
    <property type="protein sequence ID" value="KAK7799212.1"/>
    <property type="molecule type" value="Genomic_DNA"/>
</dbReference>